<dbReference type="InterPro" id="IPR011992">
    <property type="entry name" value="EF-hand-dom_pair"/>
</dbReference>
<evidence type="ECO:0000313" key="3">
    <source>
        <dbReference type="EMBL" id="JAC62657.1"/>
    </source>
</evidence>
<dbReference type="InterPro" id="IPR018247">
    <property type="entry name" value="EF_Hand_1_Ca_BS"/>
</dbReference>
<evidence type="ECO:0000259" key="2">
    <source>
        <dbReference type="PROSITE" id="PS50222"/>
    </source>
</evidence>
<dbReference type="Gene3D" id="1.10.238.10">
    <property type="entry name" value="EF-hand"/>
    <property type="match status" value="1"/>
</dbReference>
<dbReference type="SUPFAM" id="SSF47473">
    <property type="entry name" value="EF-hand"/>
    <property type="match status" value="1"/>
</dbReference>
<dbReference type="InterPro" id="IPR002048">
    <property type="entry name" value="EF_hand_dom"/>
</dbReference>
<dbReference type="PROSITE" id="PS00018">
    <property type="entry name" value="EF_HAND_1"/>
    <property type="match status" value="1"/>
</dbReference>
<protein>
    <recommendedName>
        <fullName evidence="2">EF-hand domain-containing protein</fullName>
    </recommendedName>
</protein>
<proteinExistence type="predicted"/>
<organism evidence="3">
    <name type="scientific">Tetraselmis sp. GSL018</name>
    <dbReference type="NCBI Taxonomy" id="582737"/>
    <lineage>
        <taxon>Eukaryota</taxon>
        <taxon>Viridiplantae</taxon>
        <taxon>Chlorophyta</taxon>
        <taxon>core chlorophytes</taxon>
        <taxon>Chlorodendrophyceae</taxon>
        <taxon>Chlorodendrales</taxon>
        <taxon>Chlorodendraceae</taxon>
        <taxon>Tetraselmis</taxon>
    </lineage>
</organism>
<name>A0A061QPV8_9CHLO</name>
<dbReference type="PROSITE" id="PS50222">
    <property type="entry name" value="EF_HAND_2"/>
    <property type="match status" value="1"/>
</dbReference>
<evidence type="ECO:0000256" key="1">
    <source>
        <dbReference type="ARBA" id="ARBA00022837"/>
    </source>
</evidence>
<feature type="domain" description="EF-hand" evidence="2">
    <location>
        <begin position="1"/>
        <end position="34"/>
    </location>
</feature>
<feature type="non-terminal residue" evidence="3">
    <location>
        <position position="1"/>
    </location>
</feature>
<accession>A0A061QPV8</accession>
<reference evidence="3" key="1">
    <citation type="submission" date="2014-05" db="EMBL/GenBank/DDBJ databases">
        <title>The transcriptome of the halophilic microalga Tetraselmis sp. GSL018 isolated from the Great Salt Lake, Utah.</title>
        <authorList>
            <person name="Jinkerson R.E."/>
            <person name="D'Adamo S."/>
            <person name="Posewitz M.C."/>
        </authorList>
    </citation>
    <scope>NUCLEOTIDE SEQUENCE</scope>
    <source>
        <strain evidence="3">GSL018</strain>
    </source>
</reference>
<sequence>EQSASEIFKKYDYNSNGLVEYKELRDIVRQLQTQLGESFSEGSAIDMWNKAVAIQIKGDVAKGGMQRETKDIHMIGTTAFREAARSTPVVRRYVRLFMTPPPAKMDADSEAISLQKMLSMVVRRHRKLHGPDLEEMLRLTGANRTPLQGLMARVKSDINGIEKMGVWFRLLKVFAESKLEDLQAQCSMESLALGYDETLEENLQRLAAAVKVLYGRSCILETDFPREGEGVFIDSRVSVQRLAFFNFVRFRAQHYAACLIQDKFRHRDQKEHAIGKILRATTDVSKYSKAVEDSIQPSEFQELELDSSQLHGSAAPSPEPTFLVP</sequence>
<dbReference type="GO" id="GO:0005509">
    <property type="term" value="F:calcium ion binding"/>
    <property type="evidence" value="ECO:0007669"/>
    <property type="project" value="InterPro"/>
</dbReference>
<gene>
    <name evidence="3" type="ORF">TSPGSL018_22709</name>
</gene>
<dbReference type="AlphaFoldDB" id="A0A061QPV8"/>
<dbReference type="EMBL" id="GBEZ01024322">
    <property type="protein sequence ID" value="JAC62657.1"/>
    <property type="molecule type" value="Transcribed_RNA"/>
</dbReference>
<keyword evidence="1" id="KW-0106">Calcium</keyword>